<keyword evidence="4" id="KW-1003">Cell membrane</keyword>
<dbReference type="InterPro" id="IPR051045">
    <property type="entry name" value="TonB-dependent_transducer"/>
</dbReference>
<keyword evidence="7" id="KW-0653">Protein transport</keyword>
<comment type="subcellular location">
    <subcellularLocation>
        <location evidence="1">Cell inner membrane</location>
        <topology evidence="1">Single-pass membrane protein</topology>
        <orientation evidence="1">Periplasmic side</orientation>
    </subcellularLocation>
</comment>
<comment type="caution">
    <text evidence="11">The sequence shown here is derived from an EMBL/GenBank/DDBJ whole genome shotgun (WGS) entry which is preliminary data.</text>
</comment>
<dbReference type="InterPro" id="IPR037682">
    <property type="entry name" value="TonB_C"/>
</dbReference>
<evidence type="ECO:0000256" key="2">
    <source>
        <dbReference type="ARBA" id="ARBA00006555"/>
    </source>
</evidence>
<proteinExistence type="inferred from homology"/>
<dbReference type="Gene3D" id="3.30.1150.10">
    <property type="match status" value="1"/>
</dbReference>
<dbReference type="SUPFAM" id="SSF74653">
    <property type="entry name" value="TolA/TonB C-terminal domain"/>
    <property type="match status" value="1"/>
</dbReference>
<keyword evidence="9" id="KW-0472">Membrane</keyword>
<accession>A0ABV7J3Y6</accession>
<evidence type="ECO:0000256" key="7">
    <source>
        <dbReference type="ARBA" id="ARBA00022927"/>
    </source>
</evidence>
<evidence type="ECO:0000256" key="9">
    <source>
        <dbReference type="ARBA" id="ARBA00023136"/>
    </source>
</evidence>
<evidence type="ECO:0000313" key="11">
    <source>
        <dbReference type="EMBL" id="MFC3192780.1"/>
    </source>
</evidence>
<feature type="domain" description="TonB C-terminal" evidence="10">
    <location>
        <begin position="86"/>
        <end position="183"/>
    </location>
</feature>
<dbReference type="EMBL" id="JBHRTS010000001">
    <property type="protein sequence ID" value="MFC3192780.1"/>
    <property type="molecule type" value="Genomic_DNA"/>
</dbReference>
<dbReference type="InterPro" id="IPR006260">
    <property type="entry name" value="TonB/TolA_C"/>
</dbReference>
<dbReference type="NCBIfam" id="TIGR01352">
    <property type="entry name" value="tonB_Cterm"/>
    <property type="match status" value="1"/>
</dbReference>
<evidence type="ECO:0000259" key="10">
    <source>
        <dbReference type="PROSITE" id="PS52015"/>
    </source>
</evidence>
<gene>
    <name evidence="11" type="ORF">ACFODZ_00875</name>
</gene>
<evidence type="ECO:0000313" key="12">
    <source>
        <dbReference type="Proteomes" id="UP001595533"/>
    </source>
</evidence>
<evidence type="ECO:0000256" key="3">
    <source>
        <dbReference type="ARBA" id="ARBA00022448"/>
    </source>
</evidence>
<keyword evidence="5" id="KW-0997">Cell inner membrane</keyword>
<keyword evidence="8" id="KW-1133">Transmembrane helix</keyword>
<evidence type="ECO:0000256" key="5">
    <source>
        <dbReference type="ARBA" id="ARBA00022519"/>
    </source>
</evidence>
<evidence type="ECO:0000256" key="1">
    <source>
        <dbReference type="ARBA" id="ARBA00004383"/>
    </source>
</evidence>
<dbReference type="PANTHER" id="PTHR33446">
    <property type="entry name" value="PROTEIN TONB-RELATED"/>
    <property type="match status" value="1"/>
</dbReference>
<dbReference type="PROSITE" id="PS52015">
    <property type="entry name" value="TONB_CTD"/>
    <property type="match status" value="1"/>
</dbReference>
<organism evidence="11 12">
    <name type="scientific">Marinicella sediminis</name>
    <dbReference type="NCBI Taxonomy" id="1792834"/>
    <lineage>
        <taxon>Bacteria</taxon>
        <taxon>Pseudomonadati</taxon>
        <taxon>Pseudomonadota</taxon>
        <taxon>Gammaproteobacteria</taxon>
        <taxon>Lysobacterales</taxon>
        <taxon>Marinicellaceae</taxon>
        <taxon>Marinicella</taxon>
    </lineage>
</organism>
<sequence length="190" mass="21087">MNKQISHFIYGITSLGLISTAAFGKADQSTKQQHNNPIAYLYQPQTAEEEGTDDNFVELPGVDTTALLTQSLNEVEAPTIDLSVDHSDNGGRVLLAIKPLYPRKEHLEGREGWVELLVNVDEHGQVISAEVTDAKPVSRAFSKAAIDSINKWQFKPMTVAGQQVPYQLSQTIEFKLINYINVNGEYVAER</sequence>
<dbReference type="Proteomes" id="UP001595533">
    <property type="component" value="Unassembled WGS sequence"/>
</dbReference>
<dbReference type="PANTHER" id="PTHR33446:SF14">
    <property type="entry name" value="PROTEIN TONB"/>
    <property type="match status" value="1"/>
</dbReference>
<evidence type="ECO:0000256" key="4">
    <source>
        <dbReference type="ARBA" id="ARBA00022475"/>
    </source>
</evidence>
<dbReference type="Pfam" id="PF03544">
    <property type="entry name" value="TonB_C"/>
    <property type="match status" value="1"/>
</dbReference>
<reference evidence="12" key="1">
    <citation type="journal article" date="2019" name="Int. J. Syst. Evol. Microbiol.">
        <title>The Global Catalogue of Microorganisms (GCM) 10K type strain sequencing project: providing services to taxonomists for standard genome sequencing and annotation.</title>
        <authorList>
            <consortium name="The Broad Institute Genomics Platform"/>
            <consortium name="The Broad Institute Genome Sequencing Center for Infectious Disease"/>
            <person name="Wu L."/>
            <person name="Ma J."/>
        </authorList>
    </citation>
    <scope>NUCLEOTIDE SEQUENCE [LARGE SCALE GENOMIC DNA]</scope>
    <source>
        <strain evidence="12">KCTC 42953</strain>
    </source>
</reference>
<evidence type="ECO:0000256" key="8">
    <source>
        <dbReference type="ARBA" id="ARBA00022989"/>
    </source>
</evidence>
<protein>
    <submittedName>
        <fullName evidence="11">Energy transducer TonB</fullName>
    </submittedName>
</protein>
<keyword evidence="6" id="KW-0812">Transmembrane</keyword>
<comment type="similarity">
    <text evidence="2">Belongs to the TonB family.</text>
</comment>
<keyword evidence="12" id="KW-1185">Reference proteome</keyword>
<keyword evidence="3" id="KW-0813">Transport</keyword>
<evidence type="ECO:0000256" key="6">
    <source>
        <dbReference type="ARBA" id="ARBA00022692"/>
    </source>
</evidence>
<dbReference type="RefSeq" id="WP_077409458.1">
    <property type="nucleotide sequence ID" value="NZ_JBHRTS010000001.1"/>
</dbReference>
<name>A0ABV7J3Y6_9GAMM</name>